<evidence type="ECO:0000313" key="2">
    <source>
        <dbReference type="Proteomes" id="UP001359485"/>
    </source>
</evidence>
<reference evidence="1 2" key="1">
    <citation type="submission" date="2023-09" db="EMBL/GenBank/DDBJ databases">
        <title>Genomes of two closely related lineages of the louse Polyplax serrata with different host specificities.</title>
        <authorList>
            <person name="Martinu J."/>
            <person name="Tarabai H."/>
            <person name="Stefka J."/>
            <person name="Hypsa V."/>
        </authorList>
    </citation>
    <scope>NUCLEOTIDE SEQUENCE [LARGE SCALE GENOMIC DNA]</scope>
    <source>
        <strain evidence="1">98ZLc_SE</strain>
    </source>
</reference>
<dbReference type="Proteomes" id="UP001359485">
    <property type="component" value="Unassembled WGS sequence"/>
</dbReference>
<protein>
    <submittedName>
        <fullName evidence="1">Uncharacterized protein</fullName>
    </submittedName>
</protein>
<accession>A0ABR1BES0</accession>
<gene>
    <name evidence="1" type="ORF">RUM44_013641</name>
</gene>
<comment type="caution">
    <text evidence="1">The sequence shown here is derived from an EMBL/GenBank/DDBJ whole genome shotgun (WGS) entry which is preliminary data.</text>
</comment>
<sequence>MVESTSTLLKCSRRCSTRCSEGQRGSPLTNALLTRRRRHKTVHFGDFTDKIGSYCTDQLPNCCKLSRFCGGGNGGINSKNCPICSNSLRNGNGNFCGLSPCFPYSSGLQG</sequence>
<dbReference type="EMBL" id="JAWJWF010000001">
    <property type="protein sequence ID" value="KAK6641921.1"/>
    <property type="molecule type" value="Genomic_DNA"/>
</dbReference>
<evidence type="ECO:0000313" key="1">
    <source>
        <dbReference type="EMBL" id="KAK6641921.1"/>
    </source>
</evidence>
<name>A0ABR1BES0_POLSC</name>
<keyword evidence="2" id="KW-1185">Reference proteome</keyword>
<proteinExistence type="predicted"/>
<organism evidence="1 2">
    <name type="scientific">Polyplax serrata</name>
    <name type="common">Common mouse louse</name>
    <dbReference type="NCBI Taxonomy" id="468196"/>
    <lineage>
        <taxon>Eukaryota</taxon>
        <taxon>Metazoa</taxon>
        <taxon>Ecdysozoa</taxon>
        <taxon>Arthropoda</taxon>
        <taxon>Hexapoda</taxon>
        <taxon>Insecta</taxon>
        <taxon>Pterygota</taxon>
        <taxon>Neoptera</taxon>
        <taxon>Paraneoptera</taxon>
        <taxon>Psocodea</taxon>
        <taxon>Troctomorpha</taxon>
        <taxon>Phthiraptera</taxon>
        <taxon>Anoplura</taxon>
        <taxon>Polyplacidae</taxon>
        <taxon>Polyplax</taxon>
    </lineage>
</organism>